<feature type="transmembrane region" description="Helical" evidence="1">
    <location>
        <begin position="185"/>
        <end position="209"/>
    </location>
</feature>
<protein>
    <recommendedName>
        <fullName evidence="3">Integral membrane protein</fullName>
    </recommendedName>
</protein>
<accession>A0AB33KFS4</accession>
<evidence type="ECO:0000256" key="1">
    <source>
        <dbReference type="SAM" id="Phobius"/>
    </source>
</evidence>
<dbReference type="RefSeq" id="WP_408053262.1">
    <property type="nucleotide sequence ID" value="NZ_AP035884.1"/>
</dbReference>
<sequence>MILAGEWYENGTVWAAAAVPVALVVGLLAVWATLKANNPKLRLGYELAATTDLLGHAGASSLTVTHNGGTLASPHIALIVIANEGRRDIVGSMFHNGDPLTFNLGRPALGVLDVQSDHASAPTPAVSIDPSGMVAVAPSHLPRKQKLRISVVLDGPTEPKLRVVGSLVNVSLRERRNASAELRQAYTTGITGAAFAVLTSAVAAVGLLMQ</sequence>
<dbReference type="KEGG" id="stcm:SCMC78_04650"/>
<dbReference type="EMBL" id="AP035884">
    <property type="protein sequence ID" value="BFP50658.1"/>
    <property type="molecule type" value="Genomic_DNA"/>
</dbReference>
<keyword evidence="1" id="KW-0472">Membrane</keyword>
<gene>
    <name evidence="2" type="ORF">SCMC78_04650</name>
</gene>
<evidence type="ECO:0000313" key="2">
    <source>
        <dbReference type="EMBL" id="BFP50658.1"/>
    </source>
</evidence>
<feature type="transmembrane region" description="Helical" evidence="1">
    <location>
        <begin position="12"/>
        <end position="34"/>
    </location>
</feature>
<evidence type="ECO:0008006" key="3">
    <source>
        <dbReference type="Google" id="ProtNLM"/>
    </source>
</evidence>
<name>A0AB33KFS4_9ACTN</name>
<organism evidence="2">
    <name type="scientific">Streptomyces sp. CMC78</name>
    <dbReference type="NCBI Taxonomy" id="3231512"/>
    <lineage>
        <taxon>Bacteria</taxon>
        <taxon>Bacillati</taxon>
        <taxon>Actinomycetota</taxon>
        <taxon>Actinomycetes</taxon>
        <taxon>Kitasatosporales</taxon>
        <taxon>Streptomycetaceae</taxon>
        <taxon>Streptomyces</taxon>
    </lineage>
</organism>
<proteinExistence type="predicted"/>
<keyword evidence="1" id="KW-1133">Transmembrane helix</keyword>
<keyword evidence="1" id="KW-0812">Transmembrane</keyword>
<reference evidence="2" key="1">
    <citation type="submission" date="2024-07" db="EMBL/GenBank/DDBJ databases">
        <title>Complete genome sequences of cellulolytic bacteria, Kitasatospora sp. CMC57 and Streptomyces sp. CMC78, isolated from Japanese agricultural soil.</title>
        <authorList>
            <person name="Hashimoto T."/>
            <person name="Ito M."/>
            <person name="Iwamoto M."/>
            <person name="Fukahori D."/>
            <person name="Shoda T."/>
            <person name="Sakoda M."/>
            <person name="Morohoshi T."/>
            <person name="Mitsuboshi M."/>
            <person name="Nishizawa T."/>
        </authorList>
    </citation>
    <scope>NUCLEOTIDE SEQUENCE</scope>
    <source>
        <strain evidence="2">CMC78</strain>
    </source>
</reference>
<dbReference type="AlphaFoldDB" id="A0AB33KFS4"/>